<evidence type="ECO:0000259" key="2">
    <source>
        <dbReference type="SMART" id="SM00822"/>
    </source>
</evidence>
<dbReference type="CDD" id="cd05233">
    <property type="entry name" value="SDR_c"/>
    <property type="match status" value="1"/>
</dbReference>
<organism evidence="3 4">
    <name type="scientific">Bradyrhizobium vignae</name>
    <dbReference type="NCBI Taxonomy" id="1549949"/>
    <lineage>
        <taxon>Bacteria</taxon>
        <taxon>Pseudomonadati</taxon>
        <taxon>Pseudomonadota</taxon>
        <taxon>Alphaproteobacteria</taxon>
        <taxon>Hyphomicrobiales</taxon>
        <taxon>Nitrobacteraceae</taxon>
        <taxon>Bradyrhizobium</taxon>
    </lineage>
</organism>
<dbReference type="InterPro" id="IPR002347">
    <property type="entry name" value="SDR_fam"/>
</dbReference>
<dbReference type="InterPro" id="IPR020904">
    <property type="entry name" value="Sc_DH/Rdtase_CS"/>
</dbReference>
<dbReference type="PRINTS" id="PR00080">
    <property type="entry name" value="SDRFAMILY"/>
</dbReference>
<evidence type="ECO:0000256" key="1">
    <source>
        <dbReference type="ARBA" id="ARBA00006484"/>
    </source>
</evidence>
<evidence type="ECO:0000313" key="3">
    <source>
        <dbReference type="EMBL" id="MBP0116044.1"/>
    </source>
</evidence>
<sequence>MANLEGRVALVTGGARGIGLAIAGKLVSQSARVVLAARDGGAAEVAAKTLGAGGNAIGITVDVESPGSIHAMMEQIDARWGGIDILVNNAGGGKHAPFLEMTLDNWERTLRVNLTGAFLVGQAAARRMAASGRGAIVNITSISGQRGGVRRAAYGSSKAGLELLTRIMAVELAPHGIRVNAVAPGPIAPAPGRFDHDEAEQAAYINLLPMRRFGRPEEVADSVLFLVSDESRYITGHVLNVDGGMGSAGLMASVAPVA</sequence>
<feature type="domain" description="Ketoreductase" evidence="2">
    <location>
        <begin position="7"/>
        <end position="185"/>
    </location>
</feature>
<proteinExistence type="inferred from homology"/>
<gene>
    <name evidence="3" type="ORF">JWS04_34275</name>
</gene>
<dbReference type="SUPFAM" id="SSF51735">
    <property type="entry name" value="NAD(P)-binding Rossmann-fold domains"/>
    <property type="match status" value="1"/>
</dbReference>
<dbReference type="PROSITE" id="PS00061">
    <property type="entry name" value="ADH_SHORT"/>
    <property type="match status" value="1"/>
</dbReference>
<dbReference type="Proteomes" id="UP000669317">
    <property type="component" value="Unassembled WGS sequence"/>
</dbReference>
<dbReference type="Gene3D" id="3.40.50.720">
    <property type="entry name" value="NAD(P)-binding Rossmann-like Domain"/>
    <property type="match status" value="1"/>
</dbReference>
<dbReference type="PANTHER" id="PTHR42879:SF2">
    <property type="entry name" value="3-OXOACYL-[ACYL-CARRIER-PROTEIN] REDUCTASE FABG"/>
    <property type="match status" value="1"/>
</dbReference>
<dbReference type="InterPro" id="IPR036291">
    <property type="entry name" value="NAD(P)-bd_dom_sf"/>
</dbReference>
<comment type="caution">
    <text evidence="3">The sequence shown here is derived from an EMBL/GenBank/DDBJ whole genome shotgun (WGS) entry which is preliminary data.</text>
</comment>
<dbReference type="EMBL" id="JAGIKT010000113">
    <property type="protein sequence ID" value="MBP0116044.1"/>
    <property type="molecule type" value="Genomic_DNA"/>
</dbReference>
<dbReference type="RefSeq" id="WP_209296562.1">
    <property type="nucleotide sequence ID" value="NZ_JAGIKT010000113.1"/>
</dbReference>
<dbReference type="NCBIfam" id="NF005559">
    <property type="entry name" value="PRK07231.1"/>
    <property type="match status" value="1"/>
</dbReference>
<comment type="similarity">
    <text evidence="1">Belongs to the short-chain dehydrogenases/reductases (SDR) family.</text>
</comment>
<name>A0ABS4A6K7_9BRAD</name>
<dbReference type="NCBIfam" id="NF009466">
    <property type="entry name" value="PRK12826.1-2"/>
    <property type="match status" value="1"/>
</dbReference>
<reference evidence="3 4" key="1">
    <citation type="submission" date="2021-03" db="EMBL/GenBank/DDBJ databases">
        <title>Genome Sequence of Bradyrhizobium vignae strain ISRA400.</title>
        <authorList>
            <person name="Tisa L.S."/>
            <person name="Svistoonoff S."/>
            <person name="Hocher V."/>
            <person name="Fall S."/>
            <person name="Zaiya A."/>
            <person name="Naing D."/>
            <person name="Niang N."/>
            <person name="Diouf A."/>
            <person name="Dasylva M.C."/>
            <person name="Toure O."/>
            <person name="Gueye M."/>
            <person name="Gully D."/>
            <person name="Tisseyre P."/>
            <person name="Simpson S."/>
            <person name="Morris K."/>
            <person name="Thomas W.K."/>
        </authorList>
    </citation>
    <scope>NUCLEOTIDE SEQUENCE [LARGE SCALE GENOMIC DNA]</scope>
    <source>
        <strain evidence="3 4">ISRA400</strain>
    </source>
</reference>
<evidence type="ECO:0000313" key="4">
    <source>
        <dbReference type="Proteomes" id="UP000669317"/>
    </source>
</evidence>
<dbReference type="InterPro" id="IPR057326">
    <property type="entry name" value="KR_dom"/>
</dbReference>
<dbReference type="InterPro" id="IPR050259">
    <property type="entry name" value="SDR"/>
</dbReference>
<keyword evidence="4" id="KW-1185">Reference proteome</keyword>
<dbReference type="PRINTS" id="PR00081">
    <property type="entry name" value="GDHRDH"/>
</dbReference>
<dbReference type="SMART" id="SM00822">
    <property type="entry name" value="PKS_KR"/>
    <property type="match status" value="1"/>
</dbReference>
<accession>A0ABS4A6K7</accession>
<protein>
    <submittedName>
        <fullName evidence="3">3-oxoacyl-ACP reductase FabG</fullName>
    </submittedName>
</protein>
<dbReference type="PANTHER" id="PTHR42879">
    <property type="entry name" value="3-OXOACYL-(ACYL-CARRIER-PROTEIN) REDUCTASE"/>
    <property type="match status" value="1"/>
</dbReference>
<dbReference type="Pfam" id="PF13561">
    <property type="entry name" value="adh_short_C2"/>
    <property type="match status" value="1"/>
</dbReference>